<sequence length="232" mass="26650">SGKVAYGRHVYYKPGAWKNQSNVTYVIHHGTIATNDEWRLGVWPRCTLLDGFVGYCSILRSSLILAFMKPYWRAKNDWDSLADKYSGSPSVVIGSVDCTTDENDNLCQMYGVQGYPTLKYFKDGNTEGEDYNLGRSYDELDTFVETTLDTKKCIVGSDEEMAKEESNCSEKEQMYAKKMRAKTAEERKAQVTRLNGMKMKSMKPELKSWLYHRLHILGELENIQTNRDNDEL</sequence>
<dbReference type="GO" id="GO:0005783">
    <property type="term" value="C:endoplasmic reticulum"/>
    <property type="evidence" value="ECO:0007669"/>
    <property type="project" value="TreeGrafter"/>
</dbReference>
<dbReference type="PANTHER" id="PTHR45672:SF3">
    <property type="entry name" value="THIOREDOXIN DOMAIN-CONTAINING PROTEIN 5"/>
    <property type="match status" value="1"/>
</dbReference>
<dbReference type="Proteomes" id="UP000266841">
    <property type="component" value="Unassembled WGS sequence"/>
</dbReference>
<dbReference type="GO" id="GO:0003756">
    <property type="term" value="F:protein disulfide isomerase activity"/>
    <property type="evidence" value="ECO:0007669"/>
    <property type="project" value="TreeGrafter"/>
</dbReference>
<dbReference type="Gene3D" id="3.40.30.10">
    <property type="entry name" value="Glutaredoxin"/>
    <property type="match status" value="1"/>
</dbReference>
<accession>K0SFN2</accession>
<dbReference type="InterPro" id="IPR051063">
    <property type="entry name" value="PDI"/>
</dbReference>
<dbReference type="Pfam" id="PF00085">
    <property type="entry name" value="Thioredoxin"/>
    <property type="match status" value="1"/>
</dbReference>
<keyword evidence="2" id="KW-0732">Signal</keyword>
<evidence type="ECO:0000313" key="5">
    <source>
        <dbReference type="Proteomes" id="UP000266841"/>
    </source>
</evidence>
<feature type="domain" description="Thioredoxin" evidence="3">
    <location>
        <begin position="12"/>
        <end position="149"/>
    </location>
</feature>
<reference evidence="4 5" key="1">
    <citation type="journal article" date="2012" name="Genome Biol.">
        <title>Genome and low-iron response of an oceanic diatom adapted to chronic iron limitation.</title>
        <authorList>
            <person name="Lommer M."/>
            <person name="Specht M."/>
            <person name="Roy A.S."/>
            <person name="Kraemer L."/>
            <person name="Andreson R."/>
            <person name="Gutowska M.A."/>
            <person name="Wolf J."/>
            <person name="Bergner S.V."/>
            <person name="Schilhabel M.B."/>
            <person name="Klostermeier U.C."/>
            <person name="Beiko R.G."/>
            <person name="Rosenstiel P."/>
            <person name="Hippler M."/>
            <person name="Laroche J."/>
        </authorList>
    </citation>
    <scope>NUCLEOTIDE SEQUENCE [LARGE SCALE GENOMIC DNA]</scope>
    <source>
        <strain evidence="4 5">CCMP1005</strain>
    </source>
</reference>
<dbReference type="EMBL" id="AGNL01016636">
    <property type="protein sequence ID" value="EJK64958.1"/>
    <property type="molecule type" value="Genomic_DNA"/>
</dbReference>
<dbReference type="AlphaFoldDB" id="K0SFN2"/>
<proteinExistence type="inferred from homology"/>
<protein>
    <recommendedName>
        <fullName evidence="3">Thioredoxin domain-containing protein</fullName>
    </recommendedName>
</protein>
<dbReference type="PANTHER" id="PTHR45672">
    <property type="entry name" value="PROTEIN DISULFIDE-ISOMERASE C17H9.14C-RELATED"/>
    <property type="match status" value="1"/>
</dbReference>
<organism evidence="4 5">
    <name type="scientific">Thalassiosira oceanica</name>
    <name type="common">Marine diatom</name>
    <dbReference type="NCBI Taxonomy" id="159749"/>
    <lineage>
        <taxon>Eukaryota</taxon>
        <taxon>Sar</taxon>
        <taxon>Stramenopiles</taxon>
        <taxon>Ochrophyta</taxon>
        <taxon>Bacillariophyta</taxon>
        <taxon>Coscinodiscophyceae</taxon>
        <taxon>Thalassiosirophycidae</taxon>
        <taxon>Thalassiosirales</taxon>
        <taxon>Thalassiosiraceae</taxon>
        <taxon>Thalassiosira</taxon>
    </lineage>
</organism>
<gene>
    <name evidence="4" type="ORF">THAOC_14249</name>
</gene>
<comment type="similarity">
    <text evidence="1">Belongs to the protein disulfide isomerase family.</text>
</comment>
<keyword evidence="5" id="KW-1185">Reference proteome</keyword>
<comment type="caution">
    <text evidence="4">The sequence shown here is derived from an EMBL/GenBank/DDBJ whole genome shotgun (WGS) entry which is preliminary data.</text>
</comment>
<dbReference type="InterPro" id="IPR013766">
    <property type="entry name" value="Thioredoxin_domain"/>
</dbReference>
<name>K0SFN2_THAOC</name>
<feature type="non-terminal residue" evidence="4">
    <location>
        <position position="1"/>
    </location>
</feature>
<evidence type="ECO:0000259" key="3">
    <source>
        <dbReference type="PROSITE" id="PS51352"/>
    </source>
</evidence>
<dbReference type="GO" id="GO:0006457">
    <property type="term" value="P:protein folding"/>
    <property type="evidence" value="ECO:0007669"/>
    <property type="project" value="TreeGrafter"/>
</dbReference>
<dbReference type="SUPFAM" id="SSF52833">
    <property type="entry name" value="Thioredoxin-like"/>
    <property type="match status" value="1"/>
</dbReference>
<evidence type="ECO:0000256" key="2">
    <source>
        <dbReference type="ARBA" id="ARBA00022729"/>
    </source>
</evidence>
<dbReference type="eggNOG" id="KOG0190">
    <property type="taxonomic scope" value="Eukaryota"/>
</dbReference>
<evidence type="ECO:0000313" key="4">
    <source>
        <dbReference type="EMBL" id="EJK64958.1"/>
    </source>
</evidence>
<dbReference type="InterPro" id="IPR036249">
    <property type="entry name" value="Thioredoxin-like_sf"/>
</dbReference>
<dbReference type="OrthoDB" id="72053at2759"/>
<evidence type="ECO:0000256" key="1">
    <source>
        <dbReference type="ARBA" id="ARBA00006347"/>
    </source>
</evidence>
<dbReference type="PROSITE" id="PS51352">
    <property type="entry name" value="THIOREDOXIN_2"/>
    <property type="match status" value="1"/>
</dbReference>